<dbReference type="EMBL" id="JALBUU010000004">
    <property type="protein sequence ID" value="MCI0754720.1"/>
    <property type="molecule type" value="Genomic_DNA"/>
</dbReference>
<evidence type="ECO:0000313" key="2">
    <source>
        <dbReference type="EMBL" id="MCI0754720.1"/>
    </source>
</evidence>
<accession>A0ABS9W735</accession>
<evidence type="ECO:0008006" key="4">
    <source>
        <dbReference type="Google" id="ProtNLM"/>
    </source>
</evidence>
<feature type="chain" id="PRO_5045561877" description="PepSY domain-containing protein" evidence="1">
    <location>
        <begin position="25"/>
        <end position="108"/>
    </location>
</feature>
<protein>
    <recommendedName>
        <fullName evidence="4">PepSY domain-containing protein</fullName>
    </recommendedName>
</protein>
<sequence>MDAQRALQMMLPVVLLALLGRAAAAPEMDQDAAREAVQAGRIRPLAELMALVERRYAGQIVNTRLQQQEGRWLYQFTLMPRSGHLYKLKVDAVDGSVVGSHGLVQEHP</sequence>
<organism evidence="2 3">
    <name type="scientific">Teichococcus vastitatis</name>
    <dbReference type="NCBI Taxonomy" id="2307076"/>
    <lineage>
        <taxon>Bacteria</taxon>
        <taxon>Pseudomonadati</taxon>
        <taxon>Pseudomonadota</taxon>
        <taxon>Alphaproteobacteria</taxon>
        <taxon>Acetobacterales</taxon>
        <taxon>Roseomonadaceae</taxon>
        <taxon>Roseomonas</taxon>
    </lineage>
</organism>
<reference evidence="2 3" key="1">
    <citation type="submission" date="2022-03" db="EMBL/GenBank/DDBJ databases">
        <title>Complete genome analysis of Roseomonas KG 17.1 : a prolific producer of plant growth promoters.</title>
        <authorList>
            <person name="Saadouli I."/>
            <person name="Najjari A."/>
            <person name="Mosbah A."/>
            <person name="Ouzari H.I."/>
        </authorList>
    </citation>
    <scope>NUCLEOTIDE SEQUENCE [LARGE SCALE GENOMIC DNA]</scope>
    <source>
        <strain evidence="2 3">KG17-1</strain>
    </source>
</reference>
<gene>
    <name evidence="2" type="ORF">MON41_13225</name>
</gene>
<proteinExistence type="predicted"/>
<keyword evidence="3" id="KW-1185">Reference proteome</keyword>
<comment type="caution">
    <text evidence="2">The sequence shown here is derived from an EMBL/GenBank/DDBJ whole genome shotgun (WGS) entry which is preliminary data.</text>
</comment>
<dbReference type="RefSeq" id="WP_241793016.1">
    <property type="nucleotide sequence ID" value="NZ_JALBUU010000004.1"/>
</dbReference>
<keyword evidence="1" id="KW-0732">Signal</keyword>
<evidence type="ECO:0000256" key="1">
    <source>
        <dbReference type="SAM" id="SignalP"/>
    </source>
</evidence>
<feature type="signal peptide" evidence="1">
    <location>
        <begin position="1"/>
        <end position="24"/>
    </location>
</feature>
<dbReference type="Proteomes" id="UP001201985">
    <property type="component" value="Unassembled WGS sequence"/>
</dbReference>
<evidence type="ECO:0000313" key="3">
    <source>
        <dbReference type="Proteomes" id="UP001201985"/>
    </source>
</evidence>
<name>A0ABS9W735_9PROT</name>